<keyword evidence="8" id="KW-1185">Reference proteome</keyword>
<evidence type="ECO:0000256" key="3">
    <source>
        <dbReference type="ARBA" id="ARBA00023161"/>
    </source>
</evidence>
<feature type="compositionally biased region" description="Basic and acidic residues" evidence="5">
    <location>
        <begin position="44"/>
        <end position="58"/>
    </location>
</feature>
<dbReference type="InterPro" id="IPR005120">
    <property type="entry name" value="UPF3_dom"/>
</dbReference>
<evidence type="ECO:0000259" key="6">
    <source>
        <dbReference type="Pfam" id="PF03467"/>
    </source>
</evidence>
<comment type="caution">
    <text evidence="7">The sequence shown here is derived from an EMBL/GenBank/DDBJ whole genome shotgun (WGS) entry which is preliminary data.</text>
</comment>
<evidence type="ECO:0000313" key="7">
    <source>
        <dbReference type="EMBL" id="TRZ06945.1"/>
    </source>
</evidence>
<feature type="region of interest" description="Disordered" evidence="5">
    <location>
        <begin position="1"/>
        <end position="59"/>
    </location>
</feature>
<dbReference type="OrthoDB" id="18087at2759"/>
<dbReference type="GO" id="GO:0005737">
    <property type="term" value="C:cytoplasm"/>
    <property type="evidence" value="ECO:0007669"/>
    <property type="project" value="TreeGrafter"/>
</dbReference>
<dbReference type="PANTHER" id="PTHR13112:SF1">
    <property type="entry name" value="REGULATOR OF NONSENSE TRANSCRIPTS 3B"/>
    <property type="match status" value="1"/>
</dbReference>
<dbReference type="PANTHER" id="PTHR13112">
    <property type="entry name" value="UPF3 REGULATOR OF NONSENSE TRANSCRIPTS-LIKE PROTEIN"/>
    <property type="match status" value="1"/>
</dbReference>
<dbReference type="Proteomes" id="UP000796761">
    <property type="component" value="Unassembled WGS sequence"/>
</dbReference>
<dbReference type="GO" id="GO:0000184">
    <property type="term" value="P:nuclear-transcribed mRNA catabolic process, nonsense-mediated decay"/>
    <property type="evidence" value="ECO:0007669"/>
    <property type="project" value="UniProtKB-KW"/>
</dbReference>
<dbReference type="Gene3D" id="3.30.70.330">
    <property type="match status" value="1"/>
</dbReference>
<dbReference type="InterPro" id="IPR039722">
    <property type="entry name" value="Upf3"/>
</dbReference>
<comment type="subcellular location">
    <subcellularLocation>
        <location evidence="1">Nucleus</location>
    </subcellularLocation>
</comment>
<feature type="domain" description="UPF3" evidence="6">
    <location>
        <begin position="59"/>
        <end position="133"/>
    </location>
</feature>
<feature type="compositionally biased region" description="Low complexity" evidence="5">
    <location>
        <begin position="16"/>
        <end position="43"/>
    </location>
</feature>
<dbReference type="InterPro" id="IPR035979">
    <property type="entry name" value="RBD_domain_sf"/>
</dbReference>
<reference evidence="7" key="1">
    <citation type="submission" date="2019-04" db="EMBL/GenBank/DDBJ databases">
        <title>Genome assembly of Zosterops borbonicus 15179.</title>
        <authorList>
            <person name="Leroy T."/>
            <person name="Anselmetti Y."/>
            <person name="Tilak M.-K."/>
            <person name="Nabholz B."/>
        </authorList>
    </citation>
    <scope>NUCLEOTIDE SEQUENCE</scope>
    <source>
        <strain evidence="7">HGM_15179</strain>
        <tissue evidence="7">Muscle</tissue>
    </source>
</reference>
<dbReference type="GO" id="GO:0045727">
    <property type="term" value="P:positive regulation of translation"/>
    <property type="evidence" value="ECO:0007669"/>
    <property type="project" value="TreeGrafter"/>
</dbReference>
<evidence type="ECO:0000256" key="1">
    <source>
        <dbReference type="ARBA" id="ARBA00004123"/>
    </source>
</evidence>
<dbReference type="AlphaFoldDB" id="A0A8K1D6T8"/>
<comment type="similarity">
    <text evidence="2">Belongs to the RENT3 family.</text>
</comment>
<dbReference type="SUPFAM" id="SSF54928">
    <property type="entry name" value="RNA-binding domain, RBD"/>
    <property type="match status" value="1"/>
</dbReference>
<keyword evidence="3" id="KW-0866">Nonsense-mediated mRNA decay</keyword>
<organism evidence="7 8">
    <name type="scientific">Zosterops borbonicus</name>
    <dbReference type="NCBI Taxonomy" id="364589"/>
    <lineage>
        <taxon>Eukaryota</taxon>
        <taxon>Metazoa</taxon>
        <taxon>Chordata</taxon>
        <taxon>Craniata</taxon>
        <taxon>Vertebrata</taxon>
        <taxon>Euteleostomi</taxon>
        <taxon>Archelosauria</taxon>
        <taxon>Archosauria</taxon>
        <taxon>Dinosauria</taxon>
        <taxon>Saurischia</taxon>
        <taxon>Theropoda</taxon>
        <taxon>Coelurosauria</taxon>
        <taxon>Aves</taxon>
        <taxon>Neognathae</taxon>
        <taxon>Neoaves</taxon>
        <taxon>Telluraves</taxon>
        <taxon>Australaves</taxon>
        <taxon>Passeriformes</taxon>
        <taxon>Sylvioidea</taxon>
        <taxon>Zosteropidae</taxon>
        <taxon>Zosterops</taxon>
    </lineage>
</organism>
<name>A0A8K1D6T8_9PASS</name>
<evidence type="ECO:0000256" key="5">
    <source>
        <dbReference type="SAM" id="MobiDB-lite"/>
    </source>
</evidence>
<keyword evidence="4" id="KW-0539">Nucleus</keyword>
<sequence length="133" mass="15103">MKEDKENARPKERRGASTGPGLLLATGPGTGPATGTDGRAGAAELDRLERPKDKKETLSKVVIRRLPPSLTKEQLEEHLQPLPEHDYFEFFANDSSLYPHMFSRAYINFKNQEDIVLFRDRFDGYVFVDHKGK</sequence>
<dbReference type="InterPro" id="IPR012677">
    <property type="entry name" value="Nucleotide-bd_a/b_plait_sf"/>
</dbReference>
<dbReference type="GO" id="GO:0003729">
    <property type="term" value="F:mRNA binding"/>
    <property type="evidence" value="ECO:0007669"/>
    <property type="project" value="TreeGrafter"/>
</dbReference>
<gene>
    <name evidence="7" type="ORF">HGM15179_020160</name>
</gene>
<proteinExistence type="inferred from homology"/>
<evidence type="ECO:0000256" key="2">
    <source>
        <dbReference type="ARBA" id="ARBA00005991"/>
    </source>
</evidence>
<evidence type="ECO:0000313" key="8">
    <source>
        <dbReference type="Proteomes" id="UP000796761"/>
    </source>
</evidence>
<evidence type="ECO:0000256" key="4">
    <source>
        <dbReference type="ARBA" id="ARBA00023242"/>
    </source>
</evidence>
<accession>A0A8K1D6T8</accession>
<dbReference type="GO" id="GO:0005730">
    <property type="term" value="C:nucleolus"/>
    <property type="evidence" value="ECO:0007669"/>
    <property type="project" value="TreeGrafter"/>
</dbReference>
<dbReference type="EMBL" id="SWJQ01002069">
    <property type="protein sequence ID" value="TRZ06945.1"/>
    <property type="molecule type" value="Genomic_DNA"/>
</dbReference>
<dbReference type="Pfam" id="PF03467">
    <property type="entry name" value="Smg4_UPF3"/>
    <property type="match status" value="1"/>
</dbReference>
<protein>
    <recommendedName>
        <fullName evidence="6">UPF3 domain-containing protein</fullName>
    </recommendedName>
</protein>
<feature type="compositionally biased region" description="Basic and acidic residues" evidence="5">
    <location>
        <begin position="1"/>
        <end position="15"/>
    </location>
</feature>